<evidence type="ECO:0000256" key="11">
    <source>
        <dbReference type="SAM" id="MobiDB-lite"/>
    </source>
</evidence>
<evidence type="ECO:0000256" key="5">
    <source>
        <dbReference type="ARBA" id="ARBA00022949"/>
    </source>
</evidence>
<dbReference type="GO" id="GO:0016020">
    <property type="term" value="C:membrane"/>
    <property type="evidence" value="ECO:0007669"/>
    <property type="project" value="TreeGrafter"/>
</dbReference>
<feature type="region of interest" description="Disordered" evidence="11">
    <location>
        <begin position="401"/>
        <end position="428"/>
    </location>
</feature>
<feature type="compositionally biased region" description="Low complexity" evidence="11">
    <location>
        <begin position="619"/>
        <end position="631"/>
    </location>
</feature>
<dbReference type="Ensembl" id="ENSPNAT00000005479.2">
    <property type="protein sequence ID" value="ENSPNAP00000005331.1"/>
    <property type="gene ID" value="ENSPNAG00000011585.2"/>
</dbReference>
<dbReference type="OMA" id="EMEVLEY"/>
<feature type="domain" description="Ig-like" evidence="13">
    <location>
        <begin position="61"/>
        <end position="185"/>
    </location>
</feature>
<keyword evidence="8" id="KW-1015">Disulfide bond</keyword>
<accession>A0A3B4C3B1</accession>
<dbReference type="InterPro" id="IPR003599">
    <property type="entry name" value="Ig_sub"/>
</dbReference>
<evidence type="ECO:0000313" key="15">
    <source>
        <dbReference type="Proteomes" id="UP001501920"/>
    </source>
</evidence>
<reference evidence="14" key="3">
    <citation type="submission" date="2025-09" db="UniProtKB">
        <authorList>
            <consortium name="Ensembl"/>
        </authorList>
    </citation>
    <scope>IDENTIFICATION</scope>
</reference>
<keyword evidence="9" id="KW-0393">Immunoglobulin domain</keyword>
<evidence type="ECO:0000256" key="6">
    <source>
        <dbReference type="ARBA" id="ARBA00022989"/>
    </source>
</evidence>
<sequence length="696" mass="79694">MRRRRKEEHAHNFYTDSEAPSPKMPPLLRWWTALMFLSGVSWCEAVQVTVRDERRFAMLFQSVLLPCQYSSVSTQAPVVQWWYKSYCRDRTRDAISFPENLGVRGSELGPSSYVDCADSSRTVRIVASGQGSSFTLAEYYKGRDISIINKADLRIGELQWGDSGVYLCKVVIADDLEGQNEAQVELLVLGQTSMADDLLPEFDLEIMPEWVFVGVVVLGSILFILLVGVCWCQCCPHSCCCYVRCCCCPDTCCCPRHLYEAGKGIKVTPSTPVAIYPPYYMPGMPTMVPIAPPSLIDPKISAAPSVENNASTVHSGFRLQPTPDQNSLKVLQYVERELAHFNPSKTLSSHDSCSMSELSSLHDAETDFRQTFRQVQKKALPAIPDLDDSPDLLTREISPVHVRRSTRHPHRGNRVEEDHPRWNPRSEHLQRKAFQMGGRTGSLDELEEFAMTYMQRGRHGDFDDMEDDYRRRERQRERDKEWERERDRERERELKRDRYPHYNSKRYYQKDSPERPPKTAQRERPRPPSPPPLPGNGKRRGTWDSDRPIPSFRDSSERERSGRDSGGRDGGHGRDYDDALLNSLLERKAKSGKSTSSKCGRAEEDSDTPSKSSSRKSTHSQSPSNRSPSNRPAEEDDSLPPYTEKEMERFRSAEMSQRPFTYARPAQPPQKEQEDREEQSRPRKVNTLLSRDSLIV</sequence>
<dbReference type="InterPro" id="IPR008664">
    <property type="entry name" value="LISCH7"/>
</dbReference>
<feature type="compositionally biased region" description="Basic and acidic residues" evidence="11">
    <location>
        <begin position="643"/>
        <end position="652"/>
    </location>
</feature>
<feature type="compositionally biased region" description="Basic residues" evidence="11">
    <location>
        <begin position="401"/>
        <end position="412"/>
    </location>
</feature>
<keyword evidence="6 12" id="KW-1133">Transmembrane helix</keyword>
<feature type="compositionally biased region" description="Basic and acidic residues" evidence="11">
    <location>
        <begin position="413"/>
        <end position="428"/>
    </location>
</feature>
<evidence type="ECO:0000256" key="12">
    <source>
        <dbReference type="SAM" id="Phobius"/>
    </source>
</evidence>
<dbReference type="Gene3D" id="2.60.40.10">
    <property type="entry name" value="Immunoglobulins"/>
    <property type="match status" value="1"/>
</dbReference>
<evidence type="ECO:0000256" key="7">
    <source>
        <dbReference type="ARBA" id="ARBA00023136"/>
    </source>
</evidence>
<proteinExistence type="inferred from homology"/>
<dbReference type="AlphaFoldDB" id="A0A3B4C3B1"/>
<name>A0A3B4C3B1_PYGNA</name>
<dbReference type="InterPro" id="IPR007110">
    <property type="entry name" value="Ig-like_dom"/>
</dbReference>
<dbReference type="SUPFAM" id="SSF48726">
    <property type="entry name" value="Immunoglobulin"/>
    <property type="match status" value="1"/>
</dbReference>
<evidence type="ECO:0000256" key="1">
    <source>
        <dbReference type="ARBA" id="ARBA00004435"/>
    </source>
</evidence>
<dbReference type="PANTHER" id="PTHR15923">
    <property type="entry name" value="TRANSMEMBRANE AND IMMUNOGLOBULIN DOMAIN-CONTAINING PROTEIN"/>
    <property type="match status" value="1"/>
</dbReference>
<evidence type="ECO:0000256" key="9">
    <source>
        <dbReference type="ARBA" id="ARBA00023319"/>
    </source>
</evidence>
<dbReference type="Proteomes" id="UP001501920">
    <property type="component" value="Chromosome 12"/>
</dbReference>
<keyword evidence="15" id="KW-1185">Reference proteome</keyword>
<evidence type="ECO:0000256" key="4">
    <source>
        <dbReference type="ARBA" id="ARBA00022692"/>
    </source>
</evidence>
<evidence type="ECO:0000256" key="10">
    <source>
        <dbReference type="ARBA" id="ARBA00046288"/>
    </source>
</evidence>
<keyword evidence="5" id="KW-0965">Cell junction</keyword>
<reference evidence="14 15" key="1">
    <citation type="submission" date="2020-10" db="EMBL/GenBank/DDBJ databases">
        <title>Pygocentrus nattereri (red-bellied piranha) genome, fPygNat1, primary haplotype.</title>
        <authorList>
            <person name="Myers G."/>
            <person name="Meyer A."/>
            <person name="Karagic N."/>
            <person name="Pippel M."/>
            <person name="Winkler S."/>
            <person name="Tracey A."/>
            <person name="Wood J."/>
            <person name="Formenti G."/>
            <person name="Howe K."/>
            <person name="Fedrigo O."/>
            <person name="Jarvis E.D."/>
        </authorList>
    </citation>
    <scope>NUCLEOTIDE SEQUENCE [LARGE SCALE GENOMIC DNA]</scope>
</reference>
<dbReference type="SMART" id="SM00409">
    <property type="entry name" value="IG"/>
    <property type="match status" value="1"/>
</dbReference>
<comment type="similarity">
    <text evidence="2">Belongs to the immunoglobulin superfamily. LISCH7 family.</text>
</comment>
<evidence type="ECO:0000259" key="13">
    <source>
        <dbReference type="PROSITE" id="PS50835"/>
    </source>
</evidence>
<keyword evidence="4 12" id="KW-0812">Transmembrane</keyword>
<feature type="compositionally biased region" description="Basic and acidic residues" evidence="11">
    <location>
        <begin position="458"/>
        <end position="500"/>
    </location>
</feature>
<dbReference type="Pfam" id="PF05624">
    <property type="entry name" value="LSR"/>
    <property type="match status" value="1"/>
</dbReference>
<feature type="region of interest" description="Disordered" evidence="11">
    <location>
        <begin position="1"/>
        <end position="20"/>
    </location>
</feature>
<dbReference type="OrthoDB" id="8943907at2759"/>
<evidence type="ECO:0000256" key="8">
    <source>
        <dbReference type="ARBA" id="ARBA00023157"/>
    </source>
</evidence>
<dbReference type="GO" id="GO:0031016">
    <property type="term" value="P:pancreas development"/>
    <property type="evidence" value="ECO:0007669"/>
    <property type="project" value="TreeGrafter"/>
</dbReference>
<gene>
    <name evidence="14" type="primary">ILDR2</name>
</gene>
<protein>
    <recommendedName>
        <fullName evidence="13">Ig-like domain-containing protein</fullName>
    </recommendedName>
</protein>
<dbReference type="GeneTree" id="ENSGT00950000183058"/>
<dbReference type="STRING" id="42514.ENSPNAP00000005331"/>
<dbReference type="InterPro" id="IPR051874">
    <property type="entry name" value="Ig-like_domain-LISCH7"/>
</dbReference>
<keyword evidence="7 12" id="KW-0472">Membrane</keyword>
<dbReference type="GO" id="GO:0012505">
    <property type="term" value="C:endomembrane system"/>
    <property type="evidence" value="ECO:0007669"/>
    <property type="project" value="UniProtKB-SubCell"/>
</dbReference>
<comment type="subcellular location">
    <subcellularLocation>
        <location evidence="1">Cell junction</location>
        <location evidence="1">Tight junction</location>
    </subcellularLocation>
    <subcellularLocation>
        <location evidence="10">Endomembrane system</location>
        <topology evidence="10">Single-pass type I membrane protein</topology>
    </subcellularLocation>
</comment>
<dbReference type="PANTHER" id="PTHR15923:SF7">
    <property type="entry name" value="IMMUNOGLOBULIN-LIKE DOMAIN-CONTAINING RECEPTOR 2 ISOFORM X1"/>
    <property type="match status" value="1"/>
</dbReference>
<keyword evidence="3" id="KW-0796">Tight junction</keyword>
<feature type="compositionally biased region" description="Basic and acidic residues" evidence="11">
    <location>
        <begin position="671"/>
        <end position="681"/>
    </location>
</feature>
<reference evidence="14" key="2">
    <citation type="submission" date="2025-08" db="UniProtKB">
        <authorList>
            <consortium name="Ensembl"/>
        </authorList>
    </citation>
    <scope>IDENTIFICATION</scope>
</reference>
<dbReference type="GO" id="GO:0005923">
    <property type="term" value="C:bicellular tight junction"/>
    <property type="evidence" value="ECO:0007669"/>
    <property type="project" value="UniProtKB-SubCell"/>
</dbReference>
<organism evidence="14 15">
    <name type="scientific">Pygocentrus nattereri</name>
    <name type="common">Red-bellied piranha</name>
    <dbReference type="NCBI Taxonomy" id="42514"/>
    <lineage>
        <taxon>Eukaryota</taxon>
        <taxon>Metazoa</taxon>
        <taxon>Chordata</taxon>
        <taxon>Craniata</taxon>
        <taxon>Vertebrata</taxon>
        <taxon>Euteleostomi</taxon>
        <taxon>Actinopterygii</taxon>
        <taxon>Neopterygii</taxon>
        <taxon>Teleostei</taxon>
        <taxon>Ostariophysi</taxon>
        <taxon>Characiformes</taxon>
        <taxon>Characoidei</taxon>
        <taxon>Pygocentrus</taxon>
    </lineage>
</organism>
<feature type="transmembrane region" description="Helical" evidence="12">
    <location>
        <begin position="210"/>
        <end position="229"/>
    </location>
</feature>
<evidence type="ECO:0000256" key="3">
    <source>
        <dbReference type="ARBA" id="ARBA00022427"/>
    </source>
</evidence>
<evidence type="ECO:0000256" key="2">
    <source>
        <dbReference type="ARBA" id="ARBA00009491"/>
    </source>
</evidence>
<dbReference type="InterPro" id="IPR036179">
    <property type="entry name" value="Ig-like_dom_sf"/>
</dbReference>
<dbReference type="InterPro" id="IPR013783">
    <property type="entry name" value="Ig-like_fold"/>
</dbReference>
<evidence type="ECO:0000313" key="14">
    <source>
        <dbReference type="Ensembl" id="ENSPNAP00000005331.1"/>
    </source>
</evidence>
<feature type="compositionally biased region" description="Basic and acidic residues" evidence="11">
    <location>
        <begin position="554"/>
        <end position="577"/>
    </location>
</feature>
<feature type="region of interest" description="Disordered" evidence="11">
    <location>
        <begin position="458"/>
        <end position="696"/>
    </location>
</feature>
<feature type="compositionally biased region" description="Basic and acidic residues" evidence="11">
    <location>
        <begin position="508"/>
        <end position="526"/>
    </location>
</feature>
<dbReference type="PROSITE" id="PS50835">
    <property type="entry name" value="IG_LIKE"/>
    <property type="match status" value="1"/>
</dbReference>